<name>A0A4Y9ZQP6_9AGAM</name>
<protein>
    <recommendedName>
        <fullName evidence="1">DJ-1/PfpI domain-containing protein</fullName>
    </recommendedName>
</protein>
<evidence type="ECO:0000259" key="1">
    <source>
        <dbReference type="Pfam" id="PF01965"/>
    </source>
</evidence>
<dbReference type="SUPFAM" id="SSF52317">
    <property type="entry name" value="Class I glutamine amidotransferase-like"/>
    <property type="match status" value="1"/>
</dbReference>
<dbReference type="Proteomes" id="UP000298061">
    <property type="component" value="Unassembled WGS sequence"/>
</dbReference>
<dbReference type="Pfam" id="PF01965">
    <property type="entry name" value="DJ-1_PfpI"/>
    <property type="match status" value="1"/>
</dbReference>
<feature type="domain" description="DJ-1/PfpI" evidence="1">
    <location>
        <begin position="53"/>
        <end position="121"/>
    </location>
</feature>
<keyword evidence="3" id="KW-1185">Reference proteome</keyword>
<reference evidence="2 3" key="1">
    <citation type="submission" date="2019-02" db="EMBL/GenBank/DDBJ databases">
        <title>Genome sequencing of the rare red list fungi Hericium alpestre (H. flagellum).</title>
        <authorList>
            <person name="Buettner E."/>
            <person name="Kellner H."/>
        </authorList>
    </citation>
    <scope>NUCLEOTIDE SEQUENCE [LARGE SCALE GENOMIC DNA]</scope>
    <source>
        <strain evidence="2 3">DSM 108284</strain>
    </source>
</reference>
<comment type="caution">
    <text evidence="2">The sequence shown here is derived from an EMBL/GenBank/DDBJ whole genome shotgun (WGS) entry which is preliminary data.</text>
</comment>
<organism evidence="2 3">
    <name type="scientific">Hericium alpestre</name>
    <dbReference type="NCBI Taxonomy" id="135208"/>
    <lineage>
        <taxon>Eukaryota</taxon>
        <taxon>Fungi</taxon>
        <taxon>Dikarya</taxon>
        <taxon>Basidiomycota</taxon>
        <taxon>Agaricomycotina</taxon>
        <taxon>Agaricomycetes</taxon>
        <taxon>Russulales</taxon>
        <taxon>Hericiaceae</taxon>
        <taxon>Hericium</taxon>
    </lineage>
</organism>
<evidence type="ECO:0000313" key="2">
    <source>
        <dbReference type="EMBL" id="TFY76387.1"/>
    </source>
</evidence>
<sequence length="439" mass="48222">MLPPSAGPQDVGPQELFVLLYGGADEGHLLLSDYIKPHPTVVRVAASSNVTGSDISLDEALQKEKIDILLIPGGTLPESTATLVDALKKLVKVADHTIAIDSGVTLLARTELLNGHILAAETLKIEVLKDEFPEIRWEDVSLYRNGQYWSAVGAPGVFRPLGNIFSLALKNHVGYWYPFLPSMPRKRPLSFDAAAESAESNKKRFSAGETAAKEILAHTEVDHIFLTAGDFAGRLACESFLDAGNSILLALLDTFPNSDNKVGLYVRHSFEFLWEQAGARPPVPWEQPSAEELAEWAKSMRGNWPADDERESTFETLCDMVALGDLDPRPYSLTTTLALAVELDQQDKVQELGDLLARRQSMDEHPATWIQISKYRTLAGLILDGTFKRSSDQTADIAQQDADTVIAAIRAWPGRNSVYRAARSQRQAALSTPLCSSIW</sequence>
<dbReference type="OrthoDB" id="543156at2759"/>
<evidence type="ECO:0000313" key="3">
    <source>
        <dbReference type="Proteomes" id="UP000298061"/>
    </source>
</evidence>
<dbReference type="AlphaFoldDB" id="A0A4Y9ZQP6"/>
<gene>
    <name evidence="2" type="ORF">EWM64_g7628</name>
</gene>
<accession>A0A4Y9ZQP6</accession>
<dbReference type="InterPro" id="IPR029062">
    <property type="entry name" value="Class_I_gatase-like"/>
</dbReference>
<proteinExistence type="predicted"/>
<dbReference type="EMBL" id="SFCI01001222">
    <property type="protein sequence ID" value="TFY76387.1"/>
    <property type="molecule type" value="Genomic_DNA"/>
</dbReference>
<dbReference type="InterPro" id="IPR002818">
    <property type="entry name" value="DJ-1/PfpI"/>
</dbReference>
<dbReference type="Gene3D" id="3.40.50.880">
    <property type="match status" value="1"/>
</dbReference>